<organism evidence="9 10">
    <name type="scientific">Trichoplusia ni</name>
    <name type="common">Cabbage looper</name>
    <dbReference type="NCBI Taxonomy" id="7111"/>
    <lineage>
        <taxon>Eukaryota</taxon>
        <taxon>Metazoa</taxon>
        <taxon>Ecdysozoa</taxon>
        <taxon>Arthropoda</taxon>
        <taxon>Hexapoda</taxon>
        <taxon>Insecta</taxon>
        <taxon>Pterygota</taxon>
        <taxon>Neoptera</taxon>
        <taxon>Endopterygota</taxon>
        <taxon>Lepidoptera</taxon>
        <taxon>Glossata</taxon>
        <taxon>Ditrysia</taxon>
        <taxon>Noctuoidea</taxon>
        <taxon>Noctuidae</taxon>
        <taxon>Plusiinae</taxon>
        <taxon>Trichoplusia</taxon>
    </lineage>
</organism>
<dbReference type="InterPro" id="IPR036052">
    <property type="entry name" value="TrpB-like_PALP_sf"/>
</dbReference>
<evidence type="ECO:0000256" key="3">
    <source>
        <dbReference type="ARBA" id="ARBA00022898"/>
    </source>
</evidence>
<dbReference type="GO" id="GO:0009097">
    <property type="term" value="P:isoleucine biosynthetic process"/>
    <property type="evidence" value="ECO:0007669"/>
    <property type="project" value="TreeGrafter"/>
</dbReference>
<reference evidence="10" key="1">
    <citation type="submission" date="2025-08" db="UniProtKB">
        <authorList>
            <consortium name="RefSeq"/>
        </authorList>
    </citation>
    <scope>IDENTIFICATION</scope>
</reference>
<evidence type="ECO:0000313" key="9">
    <source>
        <dbReference type="Proteomes" id="UP000322000"/>
    </source>
</evidence>
<dbReference type="Gene3D" id="3.40.50.1100">
    <property type="match status" value="3"/>
</dbReference>
<comment type="catalytic activity">
    <reaction evidence="7">
        <text>L-serine = pyruvate + NH4(+)</text>
        <dbReference type="Rhea" id="RHEA:19169"/>
        <dbReference type="ChEBI" id="CHEBI:15361"/>
        <dbReference type="ChEBI" id="CHEBI:28938"/>
        <dbReference type="ChEBI" id="CHEBI:33384"/>
        <dbReference type="EC" id="4.3.1.17"/>
    </reaction>
</comment>
<feature type="domain" description="Tryptophan synthase beta chain-like PALP" evidence="8">
    <location>
        <begin position="59"/>
        <end position="238"/>
    </location>
</feature>
<dbReference type="RefSeq" id="XP_026743291.1">
    <property type="nucleotide sequence ID" value="XM_026887490.1"/>
</dbReference>
<dbReference type="Pfam" id="PF00291">
    <property type="entry name" value="PALP"/>
    <property type="match status" value="1"/>
</dbReference>
<dbReference type="InterPro" id="IPR050147">
    <property type="entry name" value="Ser/Thr_Dehydratase"/>
</dbReference>
<dbReference type="GeneID" id="113504968"/>
<evidence type="ECO:0000256" key="2">
    <source>
        <dbReference type="ARBA" id="ARBA00012093"/>
    </source>
</evidence>
<evidence type="ECO:0000259" key="8">
    <source>
        <dbReference type="Pfam" id="PF00291"/>
    </source>
</evidence>
<sequence length="391" mass="42964">MAQVNEIEPTWNILGDSFPKQYEVPEEVEKKPKAENISKIKLKLQDIQDAHNRIKSDVVFTPVIEAKYVGKNFCNVFLKCENLQNTGSFKARGACNILSSMSPSDKSKGCTVSGGRNYLSAMTYYGFKQSVPINVIVPKDCPLVDKHTYKENFAIVKVHGNDLNDASLHALTYCDEIGSNYVHGSDRLDLIAGYGTLGLELLTQMDKMDAILCPVGSGGLVASLVLAVKSLKPNCLIYITVDEVWISRAMINILEREKMVVEGAAACPVAAVMAGKVPELRGKNIVCVLSGGNINSSRMSRVIDRGMAAEGRLVKFSVALPDVPGAMAKLLAKVTDNGADVKSFVPERAWMRRDIFTVSVNMLIETSDIHHAKDLEKKLLKDYPHSHFIML</sequence>
<name>A0A7E5WT01_TRINI</name>
<evidence type="ECO:0000256" key="5">
    <source>
        <dbReference type="ARBA" id="ARBA00041766"/>
    </source>
</evidence>
<dbReference type="PANTHER" id="PTHR48078:SF19">
    <property type="entry name" value="ACT DOMAIN-CONTAINING PROTEIN"/>
    <property type="match status" value="1"/>
</dbReference>
<dbReference type="GO" id="GO:0006565">
    <property type="term" value="P:L-serine catabolic process"/>
    <property type="evidence" value="ECO:0007669"/>
    <property type="project" value="TreeGrafter"/>
</dbReference>
<evidence type="ECO:0000256" key="6">
    <source>
        <dbReference type="ARBA" id="ARBA00042605"/>
    </source>
</evidence>
<evidence type="ECO:0000256" key="1">
    <source>
        <dbReference type="ARBA" id="ARBA00001933"/>
    </source>
</evidence>
<dbReference type="AlphaFoldDB" id="A0A7E5WT01"/>
<dbReference type="InterPro" id="IPR001926">
    <property type="entry name" value="TrpB-like_PALP"/>
</dbReference>
<keyword evidence="3" id="KW-0663">Pyridoxal phosphate</keyword>
<dbReference type="GO" id="GO:0006567">
    <property type="term" value="P:L-threonine catabolic process"/>
    <property type="evidence" value="ECO:0007669"/>
    <property type="project" value="TreeGrafter"/>
</dbReference>
<dbReference type="GO" id="GO:0030170">
    <property type="term" value="F:pyridoxal phosphate binding"/>
    <property type="evidence" value="ECO:0007669"/>
    <property type="project" value="InterPro"/>
</dbReference>
<gene>
    <name evidence="10" type="primary">LOC113504968</name>
</gene>
<proteinExistence type="predicted"/>
<dbReference type="GO" id="GO:0004794">
    <property type="term" value="F:threonine deaminase activity"/>
    <property type="evidence" value="ECO:0007669"/>
    <property type="project" value="TreeGrafter"/>
</dbReference>
<keyword evidence="9" id="KW-1185">Reference proteome</keyword>
<protein>
    <recommendedName>
        <fullName evidence="2">L-serine ammonia-lyase</fullName>
        <ecNumber evidence="2">4.3.1.17</ecNumber>
    </recommendedName>
    <alternativeName>
        <fullName evidence="5">L-serine deaminase</fullName>
    </alternativeName>
    <alternativeName>
        <fullName evidence="6">L-threonine dehydratase</fullName>
    </alternativeName>
</protein>
<dbReference type="Proteomes" id="UP000322000">
    <property type="component" value="Chromosome 23"/>
</dbReference>
<evidence type="ECO:0000256" key="4">
    <source>
        <dbReference type="ARBA" id="ARBA00023239"/>
    </source>
</evidence>
<dbReference type="GO" id="GO:0003941">
    <property type="term" value="F:L-serine ammonia-lyase activity"/>
    <property type="evidence" value="ECO:0007669"/>
    <property type="project" value="UniProtKB-EC"/>
</dbReference>
<dbReference type="EC" id="4.3.1.17" evidence="2"/>
<dbReference type="PANTHER" id="PTHR48078">
    <property type="entry name" value="THREONINE DEHYDRATASE, MITOCHONDRIAL-RELATED"/>
    <property type="match status" value="1"/>
</dbReference>
<keyword evidence="4" id="KW-0456">Lyase</keyword>
<comment type="cofactor">
    <cofactor evidence="1">
        <name>pyridoxal 5'-phosphate</name>
        <dbReference type="ChEBI" id="CHEBI:597326"/>
    </cofactor>
</comment>
<dbReference type="PROSITE" id="PS00165">
    <property type="entry name" value="DEHYDRATASE_SER_THR"/>
    <property type="match status" value="1"/>
</dbReference>
<accession>A0A7E5WT01</accession>
<evidence type="ECO:0000313" key="10">
    <source>
        <dbReference type="RefSeq" id="XP_026743291.1"/>
    </source>
</evidence>
<evidence type="ECO:0000256" key="7">
    <source>
        <dbReference type="ARBA" id="ARBA00049406"/>
    </source>
</evidence>
<dbReference type="SUPFAM" id="SSF53686">
    <property type="entry name" value="Tryptophan synthase beta subunit-like PLP-dependent enzymes"/>
    <property type="match status" value="1"/>
</dbReference>
<dbReference type="InterPro" id="IPR000634">
    <property type="entry name" value="Ser/Thr_deHydtase_PyrdxlP-BS"/>
</dbReference>